<proteinExistence type="predicted"/>
<accession>A0A4R5QI71</accession>
<dbReference type="OrthoDB" id="9801785at2"/>
<organism evidence="2 3">
    <name type="scientific">Dankookia rubra</name>
    <dbReference type="NCBI Taxonomy" id="1442381"/>
    <lineage>
        <taxon>Bacteria</taxon>
        <taxon>Pseudomonadati</taxon>
        <taxon>Pseudomonadota</taxon>
        <taxon>Alphaproteobacteria</taxon>
        <taxon>Acetobacterales</taxon>
        <taxon>Roseomonadaceae</taxon>
        <taxon>Dankookia</taxon>
    </lineage>
</organism>
<gene>
    <name evidence="2" type="ORF">E2C06_09820</name>
</gene>
<dbReference type="InterPro" id="IPR036291">
    <property type="entry name" value="NAD(P)-bd_dom_sf"/>
</dbReference>
<dbReference type="PANTHER" id="PTHR43245">
    <property type="entry name" value="BIFUNCTIONAL POLYMYXIN RESISTANCE PROTEIN ARNA"/>
    <property type="match status" value="1"/>
</dbReference>
<dbReference type="Gene3D" id="3.40.50.720">
    <property type="entry name" value="NAD(P)-binding Rossmann-like Domain"/>
    <property type="match status" value="1"/>
</dbReference>
<dbReference type="Proteomes" id="UP000295096">
    <property type="component" value="Unassembled WGS sequence"/>
</dbReference>
<protein>
    <submittedName>
        <fullName evidence="2">NAD-dependent epimerase/dehydratase family protein</fullName>
    </submittedName>
</protein>
<dbReference type="Pfam" id="PF01370">
    <property type="entry name" value="Epimerase"/>
    <property type="match status" value="1"/>
</dbReference>
<sequence>MPAGRRSIMHTRVCRCVDRRGRAMKASRQQAAGHTGRHGGTQMTPTVAGKAYLVTGGASLIGSHIADQLLDQGASEVRLLDNYALGTPETIAHLAGDPRIRLVRGDILRLNELIDATAGSDGIFALAGFLTLPFSQNPPLGVAVNTTGVANTLEAARIAKARHVVFASSVAAYGNTAAEVLDEDCPSAMASVSPAAAVYGVTKLLGEQLGLLYAQRHGIGFSGMRFSSVYGERQHARAVNANFIAETHDRIRRGERPVIVGDGREVHDYIHVTDVAAGCIAAMLRGRGGQVLNLCTGVDTTHTTLVDTLLQVCGAAGLQPEYRADTRAVKSAGGTHLGFSPAKARHEIGWEAAVDLRAGLTRYIAWRNEQGQAA</sequence>
<evidence type="ECO:0000313" key="2">
    <source>
        <dbReference type="EMBL" id="TDH62693.1"/>
    </source>
</evidence>
<comment type="caution">
    <text evidence="2">The sequence shown here is derived from an EMBL/GenBank/DDBJ whole genome shotgun (WGS) entry which is preliminary data.</text>
</comment>
<name>A0A4R5QI71_9PROT</name>
<dbReference type="Gene3D" id="3.90.25.10">
    <property type="entry name" value="UDP-galactose 4-epimerase, domain 1"/>
    <property type="match status" value="1"/>
</dbReference>
<dbReference type="PANTHER" id="PTHR43245:SF53">
    <property type="entry name" value="EPIMERASE-RELATED"/>
    <property type="match status" value="1"/>
</dbReference>
<keyword evidence="3" id="KW-1185">Reference proteome</keyword>
<dbReference type="InterPro" id="IPR050177">
    <property type="entry name" value="Lipid_A_modif_metabolic_enz"/>
</dbReference>
<dbReference type="AlphaFoldDB" id="A0A4R5QI71"/>
<dbReference type="InterPro" id="IPR001509">
    <property type="entry name" value="Epimerase_deHydtase"/>
</dbReference>
<dbReference type="SUPFAM" id="SSF51735">
    <property type="entry name" value="NAD(P)-binding Rossmann-fold domains"/>
    <property type="match status" value="1"/>
</dbReference>
<feature type="domain" description="NAD-dependent epimerase/dehydratase" evidence="1">
    <location>
        <begin position="53"/>
        <end position="294"/>
    </location>
</feature>
<evidence type="ECO:0000259" key="1">
    <source>
        <dbReference type="Pfam" id="PF01370"/>
    </source>
</evidence>
<evidence type="ECO:0000313" key="3">
    <source>
        <dbReference type="Proteomes" id="UP000295096"/>
    </source>
</evidence>
<reference evidence="2 3" key="1">
    <citation type="journal article" date="2016" name="J. Microbiol.">
        <title>Dankookia rubra gen. nov., sp. nov., an alphaproteobacterium isolated from sediment of a shallow stream.</title>
        <authorList>
            <person name="Kim W.H."/>
            <person name="Kim D.H."/>
            <person name="Kang K."/>
            <person name="Ahn T.Y."/>
        </authorList>
    </citation>
    <scope>NUCLEOTIDE SEQUENCE [LARGE SCALE GENOMIC DNA]</scope>
    <source>
        <strain evidence="2 3">JCM30602</strain>
    </source>
</reference>
<dbReference type="EMBL" id="SMSJ01000009">
    <property type="protein sequence ID" value="TDH62693.1"/>
    <property type="molecule type" value="Genomic_DNA"/>
</dbReference>